<dbReference type="AlphaFoldDB" id="A0AA86QBP9"/>
<keyword evidence="4" id="KW-1185">Reference proteome</keyword>
<dbReference type="SUPFAM" id="SSF54001">
    <property type="entry name" value="Cysteine proteinases"/>
    <property type="match status" value="1"/>
</dbReference>
<evidence type="ECO:0000313" key="2">
    <source>
        <dbReference type="EMBL" id="CAI9950059.1"/>
    </source>
</evidence>
<dbReference type="Pfam" id="PF00112">
    <property type="entry name" value="Peptidase_C1"/>
    <property type="match status" value="1"/>
</dbReference>
<dbReference type="Proteomes" id="UP001642409">
    <property type="component" value="Unassembled WGS sequence"/>
</dbReference>
<evidence type="ECO:0000313" key="3">
    <source>
        <dbReference type="EMBL" id="CAL6031979.1"/>
    </source>
</evidence>
<gene>
    <name evidence="3" type="ORF">HINF_LOCUS34264</name>
    <name evidence="2" type="ORF">HINF_LOCUS37704</name>
</gene>
<dbReference type="GO" id="GO:0008234">
    <property type="term" value="F:cysteine-type peptidase activity"/>
    <property type="evidence" value="ECO:0007669"/>
    <property type="project" value="InterPro"/>
</dbReference>
<dbReference type="EMBL" id="CAXDID020000121">
    <property type="protein sequence ID" value="CAL6031979.1"/>
    <property type="molecule type" value="Genomic_DNA"/>
</dbReference>
<dbReference type="InterPro" id="IPR000668">
    <property type="entry name" value="Peptidase_C1A_C"/>
</dbReference>
<accession>A0AA86QBP9</accession>
<sequence>MGLIIDRHIYRTAKFIRDYPIRIQLIYGVGSCEFVGYGEENGVKYWKVKNIWGRQWGENGYFRILRGSPYYGGESQIEYECVQAQV</sequence>
<organism evidence="2">
    <name type="scientific">Hexamita inflata</name>
    <dbReference type="NCBI Taxonomy" id="28002"/>
    <lineage>
        <taxon>Eukaryota</taxon>
        <taxon>Metamonada</taxon>
        <taxon>Diplomonadida</taxon>
        <taxon>Hexamitidae</taxon>
        <taxon>Hexamitinae</taxon>
        <taxon>Hexamita</taxon>
    </lineage>
</organism>
<protein>
    <submittedName>
        <fullName evidence="2">Cathepsin B</fullName>
    </submittedName>
    <submittedName>
        <fullName evidence="3">Cathepsin_B</fullName>
    </submittedName>
</protein>
<reference evidence="3 4" key="2">
    <citation type="submission" date="2024-07" db="EMBL/GenBank/DDBJ databases">
        <authorList>
            <person name="Akdeniz Z."/>
        </authorList>
    </citation>
    <scope>NUCLEOTIDE SEQUENCE [LARGE SCALE GENOMIC DNA]</scope>
</reference>
<dbReference type="EMBL" id="CATOUU010000806">
    <property type="protein sequence ID" value="CAI9950059.1"/>
    <property type="molecule type" value="Genomic_DNA"/>
</dbReference>
<reference evidence="2" key="1">
    <citation type="submission" date="2023-06" db="EMBL/GenBank/DDBJ databases">
        <authorList>
            <person name="Kurt Z."/>
        </authorList>
    </citation>
    <scope>NUCLEOTIDE SEQUENCE</scope>
</reference>
<comment type="caution">
    <text evidence="2">The sequence shown here is derived from an EMBL/GenBank/DDBJ whole genome shotgun (WGS) entry which is preliminary data.</text>
</comment>
<feature type="domain" description="Peptidase C1A papain C-terminal" evidence="1">
    <location>
        <begin position="33"/>
        <end position="78"/>
    </location>
</feature>
<dbReference type="GO" id="GO:0006508">
    <property type="term" value="P:proteolysis"/>
    <property type="evidence" value="ECO:0007669"/>
    <property type="project" value="InterPro"/>
</dbReference>
<dbReference type="Gene3D" id="3.90.70.10">
    <property type="entry name" value="Cysteine proteinases"/>
    <property type="match status" value="1"/>
</dbReference>
<name>A0AA86QBP9_9EUKA</name>
<evidence type="ECO:0000259" key="1">
    <source>
        <dbReference type="Pfam" id="PF00112"/>
    </source>
</evidence>
<dbReference type="InterPro" id="IPR038765">
    <property type="entry name" value="Papain-like_cys_pep_sf"/>
</dbReference>
<proteinExistence type="predicted"/>
<evidence type="ECO:0000313" key="4">
    <source>
        <dbReference type="Proteomes" id="UP001642409"/>
    </source>
</evidence>